<evidence type="ECO:0000313" key="4">
    <source>
        <dbReference type="Proteomes" id="UP001219525"/>
    </source>
</evidence>
<dbReference type="Proteomes" id="UP001219525">
    <property type="component" value="Unassembled WGS sequence"/>
</dbReference>
<dbReference type="EMBL" id="JARJCW010000069">
    <property type="protein sequence ID" value="KAJ7199258.1"/>
    <property type="molecule type" value="Genomic_DNA"/>
</dbReference>
<reference evidence="3" key="1">
    <citation type="submission" date="2023-03" db="EMBL/GenBank/DDBJ databases">
        <title>Massive genome expansion in bonnet fungi (Mycena s.s.) driven by repeated elements and novel gene families across ecological guilds.</title>
        <authorList>
            <consortium name="Lawrence Berkeley National Laboratory"/>
            <person name="Harder C.B."/>
            <person name="Miyauchi S."/>
            <person name="Viragh M."/>
            <person name="Kuo A."/>
            <person name="Thoen E."/>
            <person name="Andreopoulos B."/>
            <person name="Lu D."/>
            <person name="Skrede I."/>
            <person name="Drula E."/>
            <person name="Henrissat B."/>
            <person name="Morin E."/>
            <person name="Kohler A."/>
            <person name="Barry K."/>
            <person name="LaButti K."/>
            <person name="Morin E."/>
            <person name="Salamov A."/>
            <person name="Lipzen A."/>
            <person name="Mereny Z."/>
            <person name="Hegedus B."/>
            <person name="Baldrian P."/>
            <person name="Stursova M."/>
            <person name="Weitz H."/>
            <person name="Taylor A."/>
            <person name="Grigoriev I.V."/>
            <person name="Nagy L.G."/>
            <person name="Martin F."/>
            <person name="Kauserud H."/>
        </authorList>
    </citation>
    <scope>NUCLEOTIDE SEQUENCE</scope>
    <source>
        <strain evidence="3">9144</strain>
    </source>
</reference>
<proteinExistence type="predicted"/>
<keyword evidence="4" id="KW-1185">Reference proteome</keyword>
<name>A0AAD6YAH4_9AGAR</name>
<comment type="caution">
    <text evidence="3">The sequence shown here is derived from an EMBL/GenBank/DDBJ whole genome shotgun (WGS) entry which is preliminary data.</text>
</comment>
<accession>A0AAD6YAH4</accession>
<feature type="region of interest" description="Disordered" evidence="1">
    <location>
        <begin position="1"/>
        <end position="26"/>
    </location>
</feature>
<evidence type="ECO:0000256" key="1">
    <source>
        <dbReference type="SAM" id="MobiDB-lite"/>
    </source>
</evidence>
<dbReference type="AlphaFoldDB" id="A0AAD6YAH4"/>
<dbReference type="EMBL" id="JARJCW010000161">
    <property type="protein sequence ID" value="KAJ7189956.1"/>
    <property type="molecule type" value="Genomic_DNA"/>
</dbReference>
<evidence type="ECO:0000313" key="2">
    <source>
        <dbReference type="EMBL" id="KAJ7189956.1"/>
    </source>
</evidence>
<protein>
    <submittedName>
        <fullName evidence="3">Uncharacterized protein</fullName>
    </submittedName>
</protein>
<evidence type="ECO:0000313" key="3">
    <source>
        <dbReference type="EMBL" id="KAJ7199258.1"/>
    </source>
</evidence>
<feature type="region of interest" description="Disordered" evidence="1">
    <location>
        <begin position="244"/>
        <end position="267"/>
    </location>
</feature>
<feature type="region of interest" description="Disordered" evidence="1">
    <location>
        <begin position="291"/>
        <end position="313"/>
    </location>
</feature>
<sequence length="313" mass="35105">MPPAYTTIATASQPRIRNGPHPKTAPRTAEQLKAKREAHAEKQAQIDAEVGDWFSATLKKAEELGERFDMKPRYFLDMFFQGGARMVHHQEKVNAYNAFKHEKAVEIHGDKPKTGAQLHEDHYSEYQQLTEAEKAELIERFLGEKARNYTLRRDTPRAKIQDIANIVRNIKMLLTGLKQRAGIEGFFLIVRNTAEFHMPPEWYFTCRELEEYMPIATRKKWDTGEVGAKVEAFAVAGMDTAGTKKTSSNLKARKNPIRAKPTNTTATPRNDVVTRAALGRLKRKQIVSPAIVTSDDSDEGDATPAAVAGVADT</sequence>
<gene>
    <name evidence="3" type="ORF">GGX14DRAFT_373271</name>
    <name evidence="2" type="ORF">GGX14DRAFT_382684</name>
</gene>
<organism evidence="3 4">
    <name type="scientific">Mycena pura</name>
    <dbReference type="NCBI Taxonomy" id="153505"/>
    <lineage>
        <taxon>Eukaryota</taxon>
        <taxon>Fungi</taxon>
        <taxon>Dikarya</taxon>
        <taxon>Basidiomycota</taxon>
        <taxon>Agaricomycotina</taxon>
        <taxon>Agaricomycetes</taxon>
        <taxon>Agaricomycetidae</taxon>
        <taxon>Agaricales</taxon>
        <taxon>Marasmiineae</taxon>
        <taxon>Mycenaceae</taxon>
        <taxon>Mycena</taxon>
    </lineage>
</organism>